<dbReference type="KEGG" id="pfy:PFICI_13798"/>
<keyword evidence="2" id="KW-0862">Zinc</keyword>
<dbReference type="InterPro" id="IPR051430">
    <property type="entry name" value="Fungal_TF_Env_Response"/>
</dbReference>
<dbReference type="PROSITE" id="PS00463">
    <property type="entry name" value="ZN2_CY6_FUNGAL_1"/>
    <property type="match status" value="1"/>
</dbReference>
<dbReference type="InterPro" id="IPR001138">
    <property type="entry name" value="Zn2Cys6_DnaBD"/>
</dbReference>
<evidence type="ECO:0000256" key="2">
    <source>
        <dbReference type="ARBA" id="ARBA00022833"/>
    </source>
</evidence>
<dbReference type="SUPFAM" id="SSF57701">
    <property type="entry name" value="Zn2/Cys6 DNA-binding domain"/>
    <property type="match status" value="1"/>
</dbReference>
<reference evidence="10" key="1">
    <citation type="journal article" date="2015" name="BMC Genomics">
        <title>Genomic and transcriptomic analysis of the endophytic fungus Pestalotiopsis fici reveals its lifestyle and high potential for synthesis of natural products.</title>
        <authorList>
            <person name="Wang X."/>
            <person name="Zhang X."/>
            <person name="Liu L."/>
            <person name="Xiang M."/>
            <person name="Wang W."/>
            <person name="Sun X."/>
            <person name="Che Y."/>
            <person name="Guo L."/>
            <person name="Liu G."/>
            <person name="Guo L."/>
            <person name="Wang C."/>
            <person name="Yin W.B."/>
            <person name="Stadler M."/>
            <person name="Zhang X."/>
            <person name="Liu X."/>
        </authorList>
    </citation>
    <scope>NUCLEOTIDE SEQUENCE [LARGE SCALE GENOMIC DNA]</scope>
    <source>
        <strain evidence="10">W106-1 / CGMCC3.15140</strain>
    </source>
</reference>
<feature type="domain" description="Zn(2)-C6 fungal-type" evidence="8">
    <location>
        <begin position="18"/>
        <end position="48"/>
    </location>
</feature>
<name>W3WL96_PESFW</name>
<dbReference type="SMART" id="SM00906">
    <property type="entry name" value="Fungal_trans"/>
    <property type="match status" value="1"/>
</dbReference>
<organism evidence="9 10">
    <name type="scientific">Pestalotiopsis fici (strain W106-1 / CGMCC3.15140)</name>
    <dbReference type="NCBI Taxonomy" id="1229662"/>
    <lineage>
        <taxon>Eukaryota</taxon>
        <taxon>Fungi</taxon>
        <taxon>Dikarya</taxon>
        <taxon>Ascomycota</taxon>
        <taxon>Pezizomycotina</taxon>
        <taxon>Sordariomycetes</taxon>
        <taxon>Xylariomycetidae</taxon>
        <taxon>Amphisphaeriales</taxon>
        <taxon>Sporocadaceae</taxon>
        <taxon>Pestalotiopsis</taxon>
    </lineage>
</organism>
<dbReference type="Pfam" id="PF00172">
    <property type="entry name" value="Zn_clus"/>
    <property type="match status" value="1"/>
</dbReference>
<keyword evidence="10" id="KW-1185">Reference proteome</keyword>
<proteinExistence type="predicted"/>
<gene>
    <name evidence="9" type="ORF">PFICI_13798</name>
</gene>
<dbReference type="GeneID" id="19278811"/>
<feature type="compositionally biased region" description="Polar residues" evidence="7">
    <location>
        <begin position="93"/>
        <end position="102"/>
    </location>
</feature>
<keyword evidence="3" id="KW-0805">Transcription regulation</keyword>
<dbReference type="InParanoid" id="W3WL96"/>
<dbReference type="GO" id="GO:0008270">
    <property type="term" value="F:zinc ion binding"/>
    <property type="evidence" value="ECO:0007669"/>
    <property type="project" value="InterPro"/>
</dbReference>
<evidence type="ECO:0000256" key="5">
    <source>
        <dbReference type="ARBA" id="ARBA00023163"/>
    </source>
</evidence>
<dbReference type="CDD" id="cd12148">
    <property type="entry name" value="fungal_TF_MHR"/>
    <property type="match status" value="1"/>
</dbReference>
<dbReference type="GO" id="GO:0001228">
    <property type="term" value="F:DNA-binding transcription activator activity, RNA polymerase II-specific"/>
    <property type="evidence" value="ECO:0007669"/>
    <property type="project" value="TreeGrafter"/>
</dbReference>
<feature type="compositionally biased region" description="Low complexity" evidence="7">
    <location>
        <begin position="50"/>
        <end position="59"/>
    </location>
</feature>
<dbReference type="GO" id="GO:0000978">
    <property type="term" value="F:RNA polymerase II cis-regulatory region sequence-specific DNA binding"/>
    <property type="evidence" value="ECO:0007669"/>
    <property type="project" value="TreeGrafter"/>
</dbReference>
<dbReference type="PANTHER" id="PTHR31944">
    <property type="entry name" value="HEME-RESPONSIVE ZINC FINGER TRANSCRIPTION FACTOR HAP1"/>
    <property type="match status" value="1"/>
</dbReference>
<evidence type="ECO:0000313" key="9">
    <source>
        <dbReference type="EMBL" id="ETS73932.1"/>
    </source>
</evidence>
<evidence type="ECO:0000313" key="10">
    <source>
        <dbReference type="Proteomes" id="UP000030651"/>
    </source>
</evidence>
<dbReference type="PANTHER" id="PTHR31944:SF131">
    <property type="entry name" value="HEME-RESPONSIVE ZINC FINGER TRANSCRIPTION FACTOR HAP1"/>
    <property type="match status" value="1"/>
</dbReference>
<dbReference type="Gene3D" id="4.10.240.10">
    <property type="entry name" value="Zn(2)-C6 fungal-type DNA-binding domain"/>
    <property type="match status" value="1"/>
</dbReference>
<dbReference type="PROSITE" id="PS50048">
    <property type="entry name" value="ZN2_CY6_FUNGAL_2"/>
    <property type="match status" value="1"/>
</dbReference>
<dbReference type="eggNOG" id="ENOG502T6PE">
    <property type="taxonomic scope" value="Eukaryota"/>
</dbReference>
<dbReference type="GO" id="GO:0005634">
    <property type="term" value="C:nucleus"/>
    <property type="evidence" value="ECO:0007669"/>
    <property type="project" value="TreeGrafter"/>
</dbReference>
<keyword evidence="6" id="KW-0539">Nucleus</keyword>
<dbReference type="HOGENOM" id="CLU_007091_3_0_1"/>
<dbReference type="OMA" id="HQPMVAR"/>
<keyword evidence="5" id="KW-0804">Transcription</keyword>
<evidence type="ECO:0000256" key="6">
    <source>
        <dbReference type="ARBA" id="ARBA00023242"/>
    </source>
</evidence>
<dbReference type="Pfam" id="PF04082">
    <property type="entry name" value="Fungal_trans"/>
    <property type="match status" value="1"/>
</dbReference>
<dbReference type="EMBL" id="KI912120">
    <property type="protein sequence ID" value="ETS73932.1"/>
    <property type="molecule type" value="Genomic_DNA"/>
</dbReference>
<dbReference type="OrthoDB" id="4337792at2759"/>
<protein>
    <recommendedName>
        <fullName evidence="8">Zn(2)-C6 fungal-type domain-containing protein</fullName>
    </recommendedName>
</protein>
<keyword evidence="1" id="KW-0479">Metal-binding</keyword>
<dbReference type="CDD" id="cd00067">
    <property type="entry name" value="GAL4"/>
    <property type="match status" value="1"/>
</dbReference>
<dbReference type="InterPro" id="IPR007219">
    <property type="entry name" value="XnlR_reg_dom"/>
</dbReference>
<dbReference type="Proteomes" id="UP000030651">
    <property type="component" value="Unassembled WGS sequence"/>
</dbReference>
<dbReference type="InterPro" id="IPR036864">
    <property type="entry name" value="Zn2-C6_fun-type_DNA-bd_sf"/>
</dbReference>
<dbReference type="RefSeq" id="XP_007840570.1">
    <property type="nucleotide sequence ID" value="XM_007842379.1"/>
</dbReference>
<evidence type="ECO:0000259" key="8">
    <source>
        <dbReference type="PROSITE" id="PS50048"/>
    </source>
</evidence>
<evidence type="ECO:0000256" key="3">
    <source>
        <dbReference type="ARBA" id="ARBA00023015"/>
    </source>
</evidence>
<evidence type="ECO:0000256" key="4">
    <source>
        <dbReference type="ARBA" id="ARBA00023125"/>
    </source>
</evidence>
<accession>W3WL96</accession>
<keyword evidence="4" id="KW-0238">DNA-binding</keyword>
<dbReference type="GO" id="GO:0006351">
    <property type="term" value="P:DNA-templated transcription"/>
    <property type="evidence" value="ECO:0007669"/>
    <property type="project" value="InterPro"/>
</dbReference>
<sequence>MQAASERVTRPHRRRALACLQCRKKKLKCDHGNPCGNCSRARNKTCTYAPTTTEDSTTPEPRPSRSSVDEIETRHLYNSASRAEESRRPETLFTKTWDSPSSVPGERWAPSAVASLLLPTEGSPNDLAMSQDKSQTIPISTSLDGLSGPLPEVLTWIDKEYATKGESLQVRQNCKPLIKRLRQQRSMAWTPGDYGRYLPSRHLADALIDSYLRTFESVLRVLHIPSFRRDYHLMWDQTSAASPHFIVQVQLCLALGASLYDDTFSLRGQALQWIQEAITWVHSSEKSCLSIAGIQNLCLLELARRNMLEIHGDRSWIRSGVLIRTSMVIGLHRDPGALPGVLPAQAEIRRRLWATVLELTLSSSMDAGCPPLMSLDDFDCALPMNLNDEALDLRSHTELVACDDDMRTDASLQIALARTLPDRLAISKLINSIKAEALYPQILSSSMSFKNTCRLLNDSLRRLVPQPTGFQRLYSEMTMCRYLFTLHIPYIAVSAQNPMFLQSRNICIEPALNFAHSALNSPLLHDAFLESIRSATGADAPCEDFFRLALCGLGPYRTVLYQAVMIIGGELSRTSVDRPETSYSDSTLTRNIRSLELSSLLRVGVEWAKQRIMAGQDNVKDYIILKAVLGCADAKIKGLPISDAIEASGLEASLEAKAMLTQLVNTGDLVSEEPESVPDSGSGSLDDFWTADLSSYDDFFLPFE</sequence>
<evidence type="ECO:0000256" key="7">
    <source>
        <dbReference type="SAM" id="MobiDB-lite"/>
    </source>
</evidence>
<feature type="region of interest" description="Disordered" evidence="7">
    <location>
        <begin position="49"/>
        <end position="105"/>
    </location>
</feature>
<evidence type="ECO:0000256" key="1">
    <source>
        <dbReference type="ARBA" id="ARBA00022723"/>
    </source>
</evidence>
<dbReference type="SMART" id="SM00066">
    <property type="entry name" value="GAL4"/>
    <property type="match status" value="1"/>
</dbReference>
<dbReference type="AlphaFoldDB" id="W3WL96"/>